<dbReference type="EMBL" id="LJDB01000060">
    <property type="protein sequence ID" value="ONI39811.1"/>
    <property type="molecule type" value="Genomic_DNA"/>
</dbReference>
<evidence type="ECO:0000313" key="1">
    <source>
        <dbReference type="EMBL" id="ONI39811.1"/>
    </source>
</evidence>
<gene>
    <name evidence="1" type="ORF">AN396_07090</name>
</gene>
<comment type="caution">
    <text evidence="1">The sequence shown here is derived from an EMBL/GenBank/DDBJ whole genome shotgun (WGS) entry which is preliminary data.</text>
</comment>
<proteinExistence type="predicted"/>
<reference evidence="1" key="1">
    <citation type="submission" date="2016-08" db="EMBL/GenBank/DDBJ databases">
        <authorList>
            <person name="Ngugi D.K."/>
            <person name="Miyake S."/>
            <person name="Stingl U."/>
        </authorList>
    </citation>
    <scope>NUCLEOTIDE SEQUENCE</scope>
    <source>
        <strain evidence="1">SCG-B11WGA-EpuloA1</strain>
    </source>
</reference>
<accession>A0ACC8XBF8</accession>
<organism evidence="1 2">
    <name type="scientific">Candidatus Epulonipiscium fishelsonii</name>
    <dbReference type="NCBI Taxonomy" id="77094"/>
    <lineage>
        <taxon>Bacteria</taxon>
        <taxon>Bacillati</taxon>
        <taxon>Bacillota</taxon>
        <taxon>Clostridia</taxon>
        <taxon>Lachnospirales</taxon>
        <taxon>Lachnospiraceae</taxon>
        <taxon>Candidatus Epulonipiscium</taxon>
    </lineage>
</organism>
<evidence type="ECO:0000313" key="2">
    <source>
        <dbReference type="Proteomes" id="UP000188605"/>
    </source>
</evidence>
<dbReference type="Proteomes" id="UP000188605">
    <property type="component" value="Unassembled WGS sequence"/>
</dbReference>
<keyword evidence="2" id="KW-1185">Reference proteome</keyword>
<protein>
    <submittedName>
        <fullName evidence="1">Uncharacterized protein</fullName>
    </submittedName>
</protein>
<sequence>MRLIPLDSLKVGSVLATDIYNSAGTTMFTKGEKVTSKMLYQLKHNHIHNVYITDKYCSGDRELFFISELYNLSIVFPEIEKFAKLSIEGTVRPSNLHDLMAVSEQLIWELFKYQNKLKIRYLPEKILSDTLVETTMNIAINSAILAIKVGMTRDETLNVFITALIKDIALMSPHLKGRGHYNAHPVVAYEYLKNNYELPVSVLLAVLHHHETCDGLGFPQGLLGNSISPYSKIVQIVEMFYELKVYYSKNAVLKFDVKEKLASKHVKYHPIYMEVFLANLEFFSTNVMFELNTGDIVTVVKKDTKSALFPRVKILQNKSNIYKEGALIDLDSAYGIEVVSEVYYAE</sequence>
<name>A0ACC8XBF8_9FIRM</name>